<dbReference type="STRING" id="1707952.A6A03_17000"/>
<proteinExistence type="predicted"/>
<reference evidence="2 3" key="1">
    <citation type="submission" date="2016-04" db="EMBL/GenBank/DDBJ databases">
        <title>Chloroflexus islandicus sp. nov., a thermophilic filamentous anoxygenic phototrophic bacterium from geyser Strokkur (Iceland).</title>
        <authorList>
            <person name="Gaisin V.A."/>
            <person name="Kalashnikov A.M."/>
            <person name="Sukhacheva M.V."/>
            <person name="Grouzdev D.S."/>
            <person name="Ivanov T.M."/>
            <person name="Kuznetsov B."/>
            <person name="Gorlenko V.M."/>
        </authorList>
    </citation>
    <scope>NUCLEOTIDE SEQUENCE [LARGE SCALE GENOMIC DNA]</scope>
    <source>
        <strain evidence="3">isl-2</strain>
    </source>
</reference>
<dbReference type="Proteomes" id="UP000078287">
    <property type="component" value="Unassembled WGS sequence"/>
</dbReference>
<comment type="caution">
    <text evidence="2">The sequence shown here is derived from an EMBL/GenBank/DDBJ whole genome shotgun (WGS) entry which is preliminary data.</text>
</comment>
<organism evidence="2 3">
    <name type="scientific">Chloroflexus islandicus</name>
    <dbReference type="NCBI Taxonomy" id="1707952"/>
    <lineage>
        <taxon>Bacteria</taxon>
        <taxon>Bacillati</taxon>
        <taxon>Chloroflexota</taxon>
        <taxon>Chloroflexia</taxon>
        <taxon>Chloroflexales</taxon>
        <taxon>Chloroflexineae</taxon>
        <taxon>Chloroflexaceae</taxon>
        <taxon>Chloroflexus</taxon>
    </lineage>
</organism>
<evidence type="ECO:0008006" key="4">
    <source>
        <dbReference type="Google" id="ProtNLM"/>
    </source>
</evidence>
<accession>A0A178M6G8</accession>
<sequence length="815" mass="87079">MRRSALRWLHWVMLGALAGLLALYLWYAAEHVRLLLAFPFPLDYGEGPLLAQVSRLAGGEPIWRLYADPAQAPFLIVNYPPLYLLLSAGMSWLTGAPLAAGRLVALFGALASAAALAALIGKRGAWLALFWLAVPVVREWMPLMRVDLLGVALGLWAVWVAGHERLPPIWRGALAGLLAVGCLLTKPSLIAGPLAAGVLLLAGWIQLRSHPEAHARRALLAFLATAALAGGGVVAGLAWVTQGWFLLHVVAANANRWELALAVEFWRQQLALRWPLLLTALIGTVVAWRAGQRVALIPALAYLLAGTLGAIGVGKVGAYANYFFEWYAGLIWLTGIGWRTLAGAPRSHWPSAAALAGLSTLLIASLLYYPPLWDANRLRPAGLIEPSPPRMVVGQYGVWADAQREAAVLAALARVDASLAAEAQAAGPVIFTDLPGLASGAGVTARIPVFEFRQLLDQGLADQTAILRELANGELPLVLLDYLGNWLTPEMIAIIRHRYAQDGSLGVIDRYRPVATGPAQPPLQPVATGGVQLAGVQLAPPLGAAYEPGQLIALSLQWQRIAPQPAEGLTVVVRVLFAGDRVAAHSELPLLYGALPPARWPTAAPIEHMQPIALPLELLPGTYQLAVGLRDRAGNDLIAPQPVATLAVEGQGGAFFAETGYFVPARLLQTWAELGAVERAGWPLTPAVPFGWGWLQCFERVCLETHGSAIHLRPLGRELYLAETNRSAHCADGTSADTLCPGYAVPAELLTSLGQPLSGDILRNGWIVQWTDYARLERSADGATFGLGRLGDETLRLPPGVRYRWPGGEIGGEGG</sequence>
<feature type="transmembrane region" description="Helical" evidence="1">
    <location>
        <begin position="190"/>
        <end position="207"/>
    </location>
</feature>
<name>A0A178M6G8_9CHLR</name>
<gene>
    <name evidence="2" type="ORF">A6A03_17000</name>
</gene>
<feature type="transmembrane region" description="Helical" evidence="1">
    <location>
        <begin position="271"/>
        <end position="288"/>
    </location>
</feature>
<feature type="transmembrane region" description="Helical" evidence="1">
    <location>
        <begin position="349"/>
        <end position="369"/>
    </location>
</feature>
<keyword evidence="1" id="KW-1133">Transmembrane helix</keyword>
<dbReference type="OrthoDB" id="138314at2"/>
<dbReference type="AlphaFoldDB" id="A0A178M6G8"/>
<feature type="transmembrane region" description="Helical" evidence="1">
    <location>
        <begin position="326"/>
        <end position="342"/>
    </location>
</feature>
<feature type="transmembrane region" description="Helical" evidence="1">
    <location>
        <begin position="219"/>
        <end position="240"/>
    </location>
</feature>
<dbReference type="RefSeq" id="WP_066789424.1">
    <property type="nucleotide sequence ID" value="NZ_LWQS01000068.1"/>
</dbReference>
<dbReference type="EMBL" id="LWQS01000068">
    <property type="protein sequence ID" value="OAN44342.1"/>
    <property type="molecule type" value="Genomic_DNA"/>
</dbReference>
<keyword evidence="1" id="KW-0812">Transmembrane</keyword>
<keyword evidence="3" id="KW-1185">Reference proteome</keyword>
<evidence type="ECO:0000256" key="1">
    <source>
        <dbReference type="SAM" id="Phobius"/>
    </source>
</evidence>
<evidence type="ECO:0000313" key="2">
    <source>
        <dbReference type="EMBL" id="OAN44342.1"/>
    </source>
</evidence>
<feature type="transmembrane region" description="Helical" evidence="1">
    <location>
        <begin position="300"/>
        <end position="320"/>
    </location>
</feature>
<feature type="transmembrane region" description="Helical" evidence="1">
    <location>
        <begin position="140"/>
        <end position="161"/>
    </location>
</feature>
<feature type="transmembrane region" description="Helical" evidence="1">
    <location>
        <begin position="100"/>
        <end position="120"/>
    </location>
</feature>
<keyword evidence="1" id="KW-0472">Membrane</keyword>
<protein>
    <recommendedName>
        <fullName evidence="4">Glycosyltransferase RgtA/B/C/D-like domain-containing protein</fullName>
    </recommendedName>
</protein>
<evidence type="ECO:0000313" key="3">
    <source>
        <dbReference type="Proteomes" id="UP000078287"/>
    </source>
</evidence>